<dbReference type="Pfam" id="PF07992">
    <property type="entry name" value="Pyr_redox_2"/>
    <property type="match status" value="2"/>
</dbReference>
<dbReference type="InterPro" id="IPR041854">
    <property type="entry name" value="BFD-like_2Fe2S-bd_dom_sf"/>
</dbReference>
<dbReference type="EMBL" id="JACHMH010000001">
    <property type="protein sequence ID" value="MBB4681024.1"/>
    <property type="molecule type" value="Genomic_DNA"/>
</dbReference>
<dbReference type="InterPro" id="IPR008143">
    <property type="entry name" value="Ala_DH/PNT_CS2"/>
</dbReference>
<evidence type="ECO:0000256" key="1">
    <source>
        <dbReference type="ARBA" id="ARBA00023002"/>
    </source>
</evidence>
<dbReference type="SUPFAM" id="SSF51905">
    <property type="entry name" value="FAD/NAD(P)-binding domain"/>
    <property type="match status" value="1"/>
</dbReference>
<dbReference type="Gene3D" id="3.50.50.60">
    <property type="entry name" value="FAD/NAD(P)-binding domain"/>
    <property type="match status" value="4"/>
</dbReference>
<dbReference type="InterPro" id="IPR017224">
    <property type="entry name" value="Opine_Oxase_asu/HCN_bsu"/>
</dbReference>
<feature type="domain" description="FAD/NAD(P)-binding" evidence="2">
    <location>
        <begin position="3"/>
        <end position="163"/>
    </location>
</feature>
<dbReference type="PRINTS" id="PR00411">
    <property type="entry name" value="PNDRDTASEI"/>
</dbReference>
<dbReference type="Gene3D" id="1.10.10.1100">
    <property type="entry name" value="BFD-like [2Fe-2S]-binding domain"/>
    <property type="match status" value="1"/>
</dbReference>
<reference evidence="3 4" key="1">
    <citation type="submission" date="2020-08" db="EMBL/GenBank/DDBJ databases">
        <title>Sequencing the genomes of 1000 actinobacteria strains.</title>
        <authorList>
            <person name="Klenk H.-P."/>
        </authorList>
    </citation>
    <scope>NUCLEOTIDE SEQUENCE [LARGE SCALE GENOMIC DNA]</scope>
    <source>
        <strain evidence="3 4">DSM 44230</strain>
    </source>
</reference>
<evidence type="ECO:0000313" key="3">
    <source>
        <dbReference type="EMBL" id="MBB4681024.1"/>
    </source>
</evidence>
<dbReference type="PANTHER" id="PTHR42949">
    <property type="entry name" value="ANAEROBIC GLYCEROL-3-PHOSPHATE DEHYDROGENASE SUBUNIT B"/>
    <property type="match status" value="1"/>
</dbReference>
<dbReference type="PROSITE" id="PS00837">
    <property type="entry name" value="ALADH_PNT_2"/>
    <property type="match status" value="1"/>
</dbReference>
<dbReference type="AlphaFoldDB" id="A0A7W7FZC5"/>
<dbReference type="InterPro" id="IPR051691">
    <property type="entry name" value="Metab_Enz_Cyan_OpOx_G3PDH"/>
</dbReference>
<organism evidence="3 4">
    <name type="scientific">Crossiella cryophila</name>
    <dbReference type="NCBI Taxonomy" id="43355"/>
    <lineage>
        <taxon>Bacteria</taxon>
        <taxon>Bacillati</taxon>
        <taxon>Actinomycetota</taxon>
        <taxon>Actinomycetes</taxon>
        <taxon>Pseudonocardiales</taxon>
        <taxon>Pseudonocardiaceae</taxon>
        <taxon>Crossiella</taxon>
    </lineage>
</organism>
<proteinExistence type="predicted"/>
<evidence type="ECO:0000313" key="4">
    <source>
        <dbReference type="Proteomes" id="UP000533598"/>
    </source>
</evidence>
<dbReference type="InterPro" id="IPR036188">
    <property type="entry name" value="FAD/NAD-bd_sf"/>
</dbReference>
<dbReference type="InterPro" id="IPR023753">
    <property type="entry name" value="FAD/NAD-binding_dom"/>
</dbReference>
<dbReference type="PIRSF" id="PIRSF037495">
    <property type="entry name" value="Opine_OX_OoxA/HcnB"/>
    <property type="match status" value="1"/>
</dbReference>
<feature type="domain" description="FAD/NAD(P)-binding" evidence="2">
    <location>
        <begin position="200"/>
        <end position="303"/>
    </location>
</feature>
<keyword evidence="4" id="KW-1185">Reference proteome</keyword>
<protein>
    <submittedName>
        <fullName evidence="3">NADPH-dependent 2,4-dienoyl-CoA reductase/sulfur reductase-like enzyme</fullName>
    </submittedName>
</protein>
<dbReference type="PANTHER" id="PTHR42949:SF3">
    <property type="entry name" value="ANAEROBIC GLYCEROL-3-PHOSPHATE DEHYDROGENASE SUBUNIT B"/>
    <property type="match status" value="1"/>
</dbReference>
<dbReference type="Proteomes" id="UP000533598">
    <property type="component" value="Unassembled WGS sequence"/>
</dbReference>
<dbReference type="PRINTS" id="PR00368">
    <property type="entry name" value="FADPNR"/>
</dbReference>
<sequence>MSRVVVVGAGPAGLAAAWAAASVGASVLLVDSGVAVGGQYRRQSGLRAARTPVHPLIEWLPETSVWAVESMAGGHRVRLQTGAADSPGRTMSTVDTDALVIATGAYDRVLPFPGWDLPGVYTAGAAQALAKGQGVSVGRRVVVGGTGPFLLPVARSLVEVGAGVAEVLEANGIGGSWGWRRDPLGALGKVGELAGYGVMLARRRVPVRFGAAVVAAHGESRVEAVTVARLDAGWRVVAGSERVVEVDAVCLGFGFTAQLELAVSAGCRIEDGAVVVDPAQRTSVAGVFAAGEVTGIAGAGPAAAEGTVAGYAAAARVGRTVAVPRDAVRTVRAGRRFGRALAAAYPVRSGWRDWVSADTVVCRCEEVRMSDLCAAVAQGALGMRAVKLVSRAGLGLCQGRICGRIVGELTGTPFTQNRPIAVPVRLRDLAAVEDEEEN</sequence>
<name>A0A7W7FZC5_9PSEU</name>
<dbReference type="GO" id="GO:0016491">
    <property type="term" value="F:oxidoreductase activity"/>
    <property type="evidence" value="ECO:0007669"/>
    <property type="project" value="UniProtKB-KW"/>
</dbReference>
<gene>
    <name evidence="3" type="ORF">HNR67_007142</name>
</gene>
<keyword evidence="1" id="KW-0560">Oxidoreductase</keyword>
<comment type="caution">
    <text evidence="3">The sequence shown here is derived from an EMBL/GenBank/DDBJ whole genome shotgun (WGS) entry which is preliminary data.</text>
</comment>
<accession>A0A7W7FZC5</accession>
<evidence type="ECO:0000259" key="2">
    <source>
        <dbReference type="Pfam" id="PF07992"/>
    </source>
</evidence>
<dbReference type="RefSeq" id="WP_185007261.1">
    <property type="nucleotide sequence ID" value="NZ_BAAAUI010000039.1"/>
</dbReference>